<dbReference type="AlphaFoldDB" id="A0AAQ3LAF5"/>
<protein>
    <submittedName>
        <fullName evidence="2">Uncharacterized protein</fullName>
    </submittedName>
</protein>
<keyword evidence="3" id="KW-1185">Reference proteome</keyword>
<name>A0AAQ3LAF5_9LILI</name>
<dbReference type="Proteomes" id="UP001327560">
    <property type="component" value="Chromosome 9"/>
</dbReference>
<reference evidence="2 3" key="1">
    <citation type="submission" date="2023-10" db="EMBL/GenBank/DDBJ databases">
        <title>Chromosome-scale genome assembly provides insights into flower coloration mechanisms of Canna indica.</title>
        <authorList>
            <person name="Li C."/>
        </authorList>
    </citation>
    <scope>NUCLEOTIDE SEQUENCE [LARGE SCALE GENOMIC DNA]</scope>
    <source>
        <tissue evidence="2">Flower</tissue>
    </source>
</reference>
<evidence type="ECO:0000313" key="3">
    <source>
        <dbReference type="Proteomes" id="UP001327560"/>
    </source>
</evidence>
<organism evidence="2 3">
    <name type="scientific">Canna indica</name>
    <name type="common">Indian-shot</name>
    <dbReference type="NCBI Taxonomy" id="4628"/>
    <lineage>
        <taxon>Eukaryota</taxon>
        <taxon>Viridiplantae</taxon>
        <taxon>Streptophyta</taxon>
        <taxon>Embryophyta</taxon>
        <taxon>Tracheophyta</taxon>
        <taxon>Spermatophyta</taxon>
        <taxon>Magnoliopsida</taxon>
        <taxon>Liliopsida</taxon>
        <taxon>Zingiberales</taxon>
        <taxon>Cannaceae</taxon>
        <taxon>Canna</taxon>
    </lineage>
</organism>
<gene>
    <name evidence="2" type="ORF">Cni_G28814</name>
</gene>
<sequence>MSSELQRTLRSTGKELLTRLTWSRNHTGASLSVKPPLGCLRHVLRLGSYLVAVADTELGLLLDDMCAEFMRRTFEGTVPPPITAECLVMIEKDGARAAQCQRVRRGVSACGAASARTPPRPRWAATGGDDASGEGSELSIFVDEKKVVDVQRLEWIELPRESGDSCGWVDGRRDVRRTRLVVRQR</sequence>
<proteinExistence type="predicted"/>
<evidence type="ECO:0000256" key="1">
    <source>
        <dbReference type="SAM" id="MobiDB-lite"/>
    </source>
</evidence>
<evidence type="ECO:0000313" key="2">
    <source>
        <dbReference type="EMBL" id="WOL20012.1"/>
    </source>
</evidence>
<accession>A0AAQ3LAF5</accession>
<feature type="region of interest" description="Disordered" evidence="1">
    <location>
        <begin position="112"/>
        <end position="135"/>
    </location>
</feature>
<dbReference type="EMBL" id="CP136898">
    <property type="protein sequence ID" value="WOL20012.1"/>
    <property type="molecule type" value="Genomic_DNA"/>
</dbReference>